<evidence type="ECO:0000313" key="2">
    <source>
        <dbReference type="Proteomes" id="UP000199054"/>
    </source>
</evidence>
<keyword evidence="2" id="KW-1185">Reference proteome</keyword>
<name>A0A1H8K5E8_9RHOB</name>
<reference evidence="1 2" key="1">
    <citation type="submission" date="2016-10" db="EMBL/GenBank/DDBJ databases">
        <authorList>
            <person name="de Groot N.N."/>
        </authorList>
    </citation>
    <scope>NUCLEOTIDE SEQUENCE [LARGE SCALE GENOMIC DNA]</scope>
    <source>
        <strain evidence="1 2">DSM 8512</strain>
    </source>
</reference>
<sequence length="126" mass="14494">MIRQPTPRETQYDFWRRTVAGERVPRFEDEPQPGLYKRRMVRNGPFVPVEIWLEQQIDPETGELVADERLRAICNGSPRDPYAIWSYCRAISESEYDGLTGAHATIPDMAATHVALNLHEMAAIRP</sequence>
<dbReference type="Proteomes" id="UP000199054">
    <property type="component" value="Unassembled WGS sequence"/>
</dbReference>
<protein>
    <submittedName>
        <fullName evidence="1">Uncharacterized protein</fullName>
    </submittedName>
</protein>
<dbReference type="STRING" id="34002.SAMN04489859_102045"/>
<gene>
    <name evidence="1" type="ORF">SAMN04489859_102045</name>
</gene>
<proteinExistence type="predicted"/>
<dbReference type="EMBL" id="FODE01000020">
    <property type="protein sequence ID" value="SEN87696.1"/>
    <property type="molecule type" value="Genomic_DNA"/>
</dbReference>
<dbReference type="OrthoDB" id="8114479at2"/>
<dbReference type="RefSeq" id="WP_090613511.1">
    <property type="nucleotide sequence ID" value="NZ_CP067124.1"/>
</dbReference>
<dbReference type="AlphaFoldDB" id="A0A1H8K5E8"/>
<evidence type="ECO:0000313" key="1">
    <source>
        <dbReference type="EMBL" id="SEN87696.1"/>
    </source>
</evidence>
<accession>A0A1H8K5E8</accession>
<organism evidence="1 2">
    <name type="scientific">Paracoccus alcaliphilus</name>
    <dbReference type="NCBI Taxonomy" id="34002"/>
    <lineage>
        <taxon>Bacteria</taxon>
        <taxon>Pseudomonadati</taxon>
        <taxon>Pseudomonadota</taxon>
        <taxon>Alphaproteobacteria</taxon>
        <taxon>Rhodobacterales</taxon>
        <taxon>Paracoccaceae</taxon>
        <taxon>Paracoccus</taxon>
    </lineage>
</organism>